<reference evidence="1 2" key="1">
    <citation type="submission" date="2018-08" db="EMBL/GenBank/DDBJ databases">
        <title>Genomic Encyclopedia of Type Strains, Phase IV (KMG-IV): sequencing the most valuable type-strain genomes for metagenomic binning, comparative biology and taxonomic classification.</title>
        <authorList>
            <person name="Goeker M."/>
        </authorList>
    </citation>
    <scope>NUCLEOTIDE SEQUENCE [LARGE SCALE GENOMIC DNA]</scope>
    <source>
        <strain evidence="1 2">BW863</strain>
    </source>
</reference>
<comment type="caution">
    <text evidence="1">The sequence shown here is derived from an EMBL/GenBank/DDBJ whole genome shotgun (WGS) entry which is preliminary data.</text>
</comment>
<proteinExistence type="predicted"/>
<keyword evidence="2" id="KW-1185">Reference proteome</keyword>
<protein>
    <submittedName>
        <fullName evidence="1">Uncharacterized protein</fullName>
    </submittedName>
</protein>
<dbReference type="Proteomes" id="UP000256900">
    <property type="component" value="Unassembled WGS sequence"/>
</dbReference>
<dbReference type="AlphaFoldDB" id="A0A3D9YYE0"/>
<name>A0A3D9YYE0_9HYPH</name>
<accession>A0A3D9YYE0</accession>
<organism evidence="1 2">
    <name type="scientific">Methylovirgula ligni</name>
    <dbReference type="NCBI Taxonomy" id="569860"/>
    <lineage>
        <taxon>Bacteria</taxon>
        <taxon>Pseudomonadati</taxon>
        <taxon>Pseudomonadota</taxon>
        <taxon>Alphaproteobacteria</taxon>
        <taxon>Hyphomicrobiales</taxon>
        <taxon>Beijerinckiaceae</taxon>
        <taxon>Methylovirgula</taxon>
    </lineage>
</organism>
<dbReference type="EMBL" id="QUMO01000003">
    <property type="protein sequence ID" value="REF85902.1"/>
    <property type="molecule type" value="Genomic_DNA"/>
</dbReference>
<sequence>MQAHLANQPPANDDDLLAAGVEEIIAEHGGDARAAIRALLEQISYLKLARNRALDLVSRGYACGQLE</sequence>
<dbReference type="OrthoDB" id="7924295at2"/>
<dbReference type="RefSeq" id="WP_129396477.1">
    <property type="nucleotide sequence ID" value="NZ_CP025086.1"/>
</dbReference>
<gene>
    <name evidence="1" type="ORF">DES32_1941</name>
</gene>
<evidence type="ECO:0000313" key="2">
    <source>
        <dbReference type="Proteomes" id="UP000256900"/>
    </source>
</evidence>
<evidence type="ECO:0000313" key="1">
    <source>
        <dbReference type="EMBL" id="REF85902.1"/>
    </source>
</evidence>